<evidence type="ECO:0000256" key="2">
    <source>
        <dbReference type="ARBA" id="ARBA00022729"/>
    </source>
</evidence>
<keyword evidence="8" id="KW-1185">Reference proteome</keyword>
<dbReference type="InParanoid" id="A0A6J0BMQ7"/>
<feature type="chain" id="PRO_5026721892" description="Venom dipeptidyl peptidase 4" evidence="5">
    <location>
        <begin position="22"/>
        <end position="772"/>
    </location>
</feature>
<dbReference type="GO" id="GO:0005886">
    <property type="term" value="C:plasma membrane"/>
    <property type="evidence" value="ECO:0007669"/>
    <property type="project" value="TreeGrafter"/>
</dbReference>
<dbReference type="InterPro" id="IPR001375">
    <property type="entry name" value="Peptidase_S9_cat"/>
</dbReference>
<dbReference type="RefSeq" id="XP_015515909.1">
    <property type="nucleotide sequence ID" value="XM_015660423.2"/>
</dbReference>
<evidence type="ECO:0000313" key="8">
    <source>
        <dbReference type="Proteomes" id="UP000829291"/>
    </source>
</evidence>
<dbReference type="GO" id="GO:0008239">
    <property type="term" value="F:dipeptidyl-peptidase activity"/>
    <property type="evidence" value="ECO:0007669"/>
    <property type="project" value="TreeGrafter"/>
</dbReference>
<dbReference type="PANTHER" id="PTHR11731:SF154">
    <property type="entry name" value="VENOM DIPEPTIDYL PEPTIDASE 4-LIKE PROTEIN"/>
    <property type="match status" value="1"/>
</dbReference>
<dbReference type="InterPro" id="IPR002469">
    <property type="entry name" value="Peptidase_S9B_N"/>
</dbReference>
<accession>A0A6J0BMQ7</accession>
<evidence type="ECO:0000256" key="1">
    <source>
        <dbReference type="ARBA" id="ARBA00010036"/>
    </source>
</evidence>
<evidence type="ECO:0000259" key="6">
    <source>
        <dbReference type="Pfam" id="PF00326"/>
    </source>
</evidence>
<dbReference type="Pfam" id="PF00326">
    <property type="entry name" value="Peptidase_S9"/>
    <property type="match status" value="1"/>
</dbReference>
<dbReference type="Pfam" id="PF00930">
    <property type="entry name" value="DPPIV_N"/>
    <property type="match status" value="1"/>
</dbReference>
<evidence type="ECO:0000313" key="9">
    <source>
        <dbReference type="RefSeq" id="XP_015515909.1"/>
    </source>
</evidence>
<feature type="domain" description="Peptidase S9 prolyl oligopeptidase catalytic" evidence="6">
    <location>
        <begin position="567"/>
        <end position="765"/>
    </location>
</feature>
<name>A0A6J0BMQ7_NEOLC</name>
<evidence type="ECO:0000256" key="4">
    <source>
        <dbReference type="ARBA" id="ARBA00072929"/>
    </source>
</evidence>
<dbReference type="FunFam" id="3.40.50.1820:FF:000003">
    <property type="entry name" value="Dipeptidyl peptidase 4"/>
    <property type="match status" value="1"/>
</dbReference>
<dbReference type="OrthoDB" id="16520at2759"/>
<dbReference type="InterPro" id="IPR029058">
    <property type="entry name" value="AB_hydrolase_fold"/>
</dbReference>
<evidence type="ECO:0000256" key="5">
    <source>
        <dbReference type="SAM" id="SignalP"/>
    </source>
</evidence>
<dbReference type="PANTHER" id="PTHR11731">
    <property type="entry name" value="PROTEASE FAMILY S9B,C DIPEPTIDYL-PEPTIDASE IV-RELATED"/>
    <property type="match status" value="1"/>
</dbReference>
<evidence type="ECO:0000256" key="3">
    <source>
        <dbReference type="ARBA" id="ARBA00023180"/>
    </source>
</evidence>
<reference evidence="9" key="1">
    <citation type="submission" date="2025-08" db="UniProtKB">
        <authorList>
            <consortium name="RefSeq"/>
        </authorList>
    </citation>
    <scope>IDENTIFICATION</scope>
    <source>
        <tissue evidence="9">Thorax and Abdomen</tissue>
    </source>
</reference>
<dbReference type="GO" id="GO:0006508">
    <property type="term" value="P:proteolysis"/>
    <property type="evidence" value="ECO:0007669"/>
    <property type="project" value="InterPro"/>
</dbReference>
<organism evidence="9">
    <name type="scientific">Neodiprion lecontei</name>
    <name type="common">Redheaded pine sawfly</name>
    <dbReference type="NCBI Taxonomy" id="441921"/>
    <lineage>
        <taxon>Eukaryota</taxon>
        <taxon>Metazoa</taxon>
        <taxon>Ecdysozoa</taxon>
        <taxon>Arthropoda</taxon>
        <taxon>Hexapoda</taxon>
        <taxon>Insecta</taxon>
        <taxon>Pterygota</taxon>
        <taxon>Neoptera</taxon>
        <taxon>Endopterygota</taxon>
        <taxon>Hymenoptera</taxon>
        <taxon>Tenthredinoidea</taxon>
        <taxon>Diprionidae</taxon>
        <taxon>Diprioninae</taxon>
        <taxon>Neodiprion</taxon>
    </lineage>
</organism>
<gene>
    <name evidence="9" type="primary">LOC107221432</name>
</gene>
<protein>
    <recommendedName>
        <fullName evidence="4">Venom dipeptidyl peptidase 4</fullName>
    </recommendedName>
</protein>
<dbReference type="SUPFAM" id="SSF53474">
    <property type="entry name" value="alpha/beta-Hydrolases"/>
    <property type="match status" value="1"/>
</dbReference>
<proteinExistence type="inferred from homology"/>
<evidence type="ECO:0000259" key="7">
    <source>
        <dbReference type="Pfam" id="PF00930"/>
    </source>
</evidence>
<dbReference type="AlphaFoldDB" id="A0A6J0BMQ7"/>
<dbReference type="Gene3D" id="3.40.50.1820">
    <property type="entry name" value="alpha/beta hydrolase"/>
    <property type="match status" value="1"/>
</dbReference>
<comment type="similarity">
    <text evidence="1">Belongs to the peptidase S9B family. DPPIV subfamily.</text>
</comment>
<dbReference type="GO" id="GO:0008236">
    <property type="term" value="F:serine-type peptidase activity"/>
    <property type="evidence" value="ECO:0007669"/>
    <property type="project" value="InterPro"/>
</dbReference>
<dbReference type="Proteomes" id="UP000829291">
    <property type="component" value="Chromosome 5"/>
</dbReference>
<dbReference type="FunCoup" id="A0A6J0BMQ7">
    <property type="interactions" value="102"/>
</dbReference>
<sequence length="772" mass="85215">MTLRTCLLGIFLTGLAGLGAGRPSDEPVKVQIREDDDLVPVTLEDIYSGYYSGTSFNGSWISANEIMFRESGSLNVLTYNVEDFTTSTFLNATVLTDWNATTYSLSADGAYVLIGHSAVSGFRHSVFRKYVVYEIATENYVEVADGETLPLAKWSPVGNSLAFVLENNVYYREISDGNVTERQLTFNGIEDVIYNGVPDWVYEEEVLSAGSALWFSPDGQRLVIASFNDTDVLEAEYFYYGEPGDLEYQYPEKVTLKYPKAGTTNPTVTLNLIDLSNSSASWIDLSAPEDVVGEDHIIFTVAWLTEDLVVGTWTNRVQNVAQLVLYNASTGEGSNLLTIEESEGWVEVPTPIYHEGSVLLLTNQDSGTSAGSFSHLTRFTLSNGVLSNETDLSPGSQAVTSLIGADSLNERVYFLATGDGAPSQRNLYVVPLDGSDSPTCISCAIETPEGNNCLYAAASFSSDFSHYVVTCSGPDPVTVRVYNSSHEQVLSWQENETLRAKISLVLKPVIKDFYVTVNGYNAKVRLRLPPQLDESDTDTKYPMLVYTYAGPNSARITESGSYGFWNYMATNRSVIHAEIDGRGSAYKGSNMLYEIYRNLGTVEIQDQIAVTKALQETYGWIDADRTAIWGWSYGGFTSTMALSTDTDSVFKCAIAVAPVSSWIYYDSIYTERYMGLPTEDDNLAGYNASDATRLVEGIRGKKYMLIHGTADDNVHYQQALALSHVLAAADIQFEQVSYTDEAHSLTSVYPHLYHTMDKFWGDCFGLEDIYST</sequence>
<feature type="signal peptide" evidence="5">
    <location>
        <begin position="1"/>
        <end position="21"/>
    </location>
</feature>
<dbReference type="SUPFAM" id="SSF82171">
    <property type="entry name" value="DPP6 N-terminal domain-like"/>
    <property type="match status" value="1"/>
</dbReference>
<dbReference type="GeneID" id="107221432"/>
<dbReference type="KEGG" id="nlo:107221432"/>
<feature type="domain" description="Dipeptidylpeptidase IV N-terminal" evidence="7">
    <location>
        <begin position="106"/>
        <end position="475"/>
    </location>
</feature>
<dbReference type="Gene3D" id="2.140.10.30">
    <property type="entry name" value="Dipeptidylpeptidase IV, N-terminal domain"/>
    <property type="match status" value="1"/>
</dbReference>
<keyword evidence="2 5" id="KW-0732">Signal</keyword>
<keyword evidence="3" id="KW-0325">Glycoprotein</keyword>
<dbReference type="InterPro" id="IPR050278">
    <property type="entry name" value="Serine_Prot_S9B/DPPIV"/>
</dbReference>